<name>A0A2V1GUY5_9GAMM</name>
<dbReference type="PANTHER" id="PTHR30217">
    <property type="entry name" value="PEPTIDASE U32 FAMILY"/>
    <property type="match status" value="1"/>
</dbReference>
<dbReference type="OrthoDB" id="9807498at2"/>
<proteinExistence type="predicted"/>
<evidence type="ECO:0000313" key="2">
    <source>
        <dbReference type="Proteomes" id="UP000244906"/>
    </source>
</evidence>
<evidence type="ECO:0000313" key="1">
    <source>
        <dbReference type="EMBL" id="PVZ68447.1"/>
    </source>
</evidence>
<comment type="caution">
    <text evidence="1">The sequence shown here is derived from an EMBL/GenBank/DDBJ whole genome shotgun (WGS) entry which is preliminary data.</text>
</comment>
<accession>A0A2V1GUY5</accession>
<dbReference type="PANTHER" id="PTHR30217:SF10">
    <property type="entry name" value="23S RRNA 5-HYDROXYCYTIDINE C2501 SYNTHASE"/>
    <property type="match status" value="1"/>
</dbReference>
<reference evidence="1 2" key="1">
    <citation type="submission" date="2018-04" db="EMBL/GenBank/DDBJ databases">
        <title>Thalassorhabdus spongiae gen. nov., sp. nov., isolated from a marine sponge in South-West Iceland.</title>
        <authorList>
            <person name="Knobloch S."/>
            <person name="Daussin A."/>
            <person name="Johannsson R."/>
            <person name="Marteinsson V.T."/>
        </authorList>
    </citation>
    <scope>NUCLEOTIDE SEQUENCE [LARGE SCALE GENOMIC DNA]</scope>
    <source>
        <strain evidence="1 2">Hp12</strain>
    </source>
</reference>
<keyword evidence="2" id="KW-1185">Reference proteome</keyword>
<dbReference type="InterPro" id="IPR051454">
    <property type="entry name" value="RNA/ubiquinone_mod_enzymes"/>
</dbReference>
<evidence type="ECO:0008006" key="3">
    <source>
        <dbReference type="Google" id="ProtNLM"/>
    </source>
</evidence>
<sequence length="186" mass="20710">MIAGANAVYCGLDHFNARTRAANISFDNLNGLLNLAHQHQCQIFLTLNVVVVEQELPALFKLLNQLVNTAIDGAIVQDIGLFYLLKHYFPSLDVHASTQVTTHNAGQIGFVSQLNASRVNLSRELNLVEIAELSPIAHQHNMLIEVFVHTTLLKQFQSLLNQQEDAAELLHQHIKPTANNQYLKGL</sequence>
<dbReference type="Proteomes" id="UP000244906">
    <property type="component" value="Unassembled WGS sequence"/>
</dbReference>
<gene>
    <name evidence="1" type="ORF">DC094_13805</name>
</gene>
<dbReference type="EMBL" id="QDDL01000005">
    <property type="protein sequence ID" value="PVZ68447.1"/>
    <property type="molecule type" value="Genomic_DNA"/>
</dbReference>
<dbReference type="Pfam" id="PF01136">
    <property type="entry name" value="Peptidase_U32"/>
    <property type="match status" value="1"/>
</dbReference>
<dbReference type="AlphaFoldDB" id="A0A2V1GUY5"/>
<protein>
    <recommendedName>
        <fullName evidence="3">U32 family peptidase</fullName>
    </recommendedName>
</protein>
<dbReference type="InterPro" id="IPR001539">
    <property type="entry name" value="Peptidase_U32"/>
</dbReference>
<organism evidence="1 2">
    <name type="scientific">Pelagibaculum spongiae</name>
    <dbReference type="NCBI Taxonomy" id="2080658"/>
    <lineage>
        <taxon>Bacteria</taxon>
        <taxon>Pseudomonadati</taxon>
        <taxon>Pseudomonadota</taxon>
        <taxon>Gammaproteobacteria</taxon>
        <taxon>Oceanospirillales</taxon>
        <taxon>Pelagibaculum</taxon>
    </lineage>
</organism>